<accession>A4RYQ8</accession>
<dbReference type="HAMAP" id="MF_01345_B">
    <property type="entry name" value="Ribosomal_uS17_B"/>
    <property type="match status" value="1"/>
</dbReference>
<evidence type="ECO:0000256" key="2">
    <source>
        <dbReference type="ARBA" id="ARBA00010254"/>
    </source>
</evidence>
<evidence type="ECO:0000256" key="6">
    <source>
        <dbReference type="ARBA" id="ARBA00023274"/>
    </source>
</evidence>
<keyword evidence="5 8" id="KW-0689">Ribosomal protein</keyword>
<dbReference type="GO" id="GO:0005840">
    <property type="term" value="C:ribosome"/>
    <property type="evidence" value="ECO:0007669"/>
    <property type="project" value="UniProtKB-KW"/>
</dbReference>
<dbReference type="OrthoDB" id="274752at2759"/>
<dbReference type="PANTHER" id="PTHR10744:SF1">
    <property type="entry name" value="SMALL RIBOSOMAL SUBUNIT PROTEIN US17M"/>
    <property type="match status" value="1"/>
</dbReference>
<dbReference type="PRINTS" id="PR00973">
    <property type="entry name" value="RIBOSOMALS17"/>
</dbReference>
<dbReference type="RefSeq" id="XP_001418205.1">
    <property type="nucleotide sequence ID" value="XM_001418168.1"/>
</dbReference>
<name>A4RYQ8_OSTLU</name>
<dbReference type="InterPro" id="IPR019984">
    <property type="entry name" value="Ribosomal_uS17_bact/chlr"/>
</dbReference>
<dbReference type="CDD" id="cd00364">
    <property type="entry name" value="Ribosomal_uS17"/>
    <property type="match status" value="1"/>
</dbReference>
<evidence type="ECO:0000256" key="1">
    <source>
        <dbReference type="ARBA" id="ARBA00002932"/>
    </source>
</evidence>
<dbReference type="eggNOG" id="KOG1740">
    <property type="taxonomic scope" value="Eukaryota"/>
</dbReference>
<keyword evidence="3" id="KW-0699">rRNA-binding</keyword>
<dbReference type="Pfam" id="PF00366">
    <property type="entry name" value="Ribosomal_S17"/>
    <property type="match status" value="1"/>
</dbReference>
<organism evidence="8 9">
    <name type="scientific">Ostreococcus lucimarinus (strain CCE9901)</name>
    <dbReference type="NCBI Taxonomy" id="436017"/>
    <lineage>
        <taxon>Eukaryota</taxon>
        <taxon>Viridiplantae</taxon>
        <taxon>Chlorophyta</taxon>
        <taxon>Mamiellophyceae</taxon>
        <taxon>Mamiellales</taxon>
        <taxon>Bathycoccaceae</taxon>
        <taxon>Ostreococcus</taxon>
    </lineage>
</organism>
<keyword evidence="9" id="KW-1185">Reference proteome</keyword>
<dbReference type="EMBL" id="CP000586">
    <property type="protein sequence ID" value="ABO96498.1"/>
    <property type="molecule type" value="Genomic_DNA"/>
</dbReference>
<protein>
    <recommendedName>
        <fullName evidence="7">Small ribosomal subunit protein uS17c</fullName>
    </recommendedName>
</protein>
<dbReference type="GO" id="GO:0019843">
    <property type="term" value="F:rRNA binding"/>
    <property type="evidence" value="ECO:0007669"/>
    <property type="project" value="UniProtKB-KW"/>
</dbReference>
<dbReference type="NCBIfam" id="NF004123">
    <property type="entry name" value="PRK05610.1"/>
    <property type="match status" value="1"/>
</dbReference>
<keyword evidence="4" id="KW-0694">RNA-binding</keyword>
<reference evidence="8 9" key="1">
    <citation type="journal article" date="2007" name="Proc. Natl. Acad. Sci. U.S.A.">
        <title>The tiny eukaryote Ostreococcus provides genomic insights into the paradox of plankton speciation.</title>
        <authorList>
            <person name="Palenik B."/>
            <person name="Grimwood J."/>
            <person name="Aerts A."/>
            <person name="Rouze P."/>
            <person name="Salamov A."/>
            <person name="Putnam N."/>
            <person name="Dupont C."/>
            <person name="Jorgensen R."/>
            <person name="Derelle E."/>
            <person name="Rombauts S."/>
            <person name="Zhou K."/>
            <person name="Otillar R."/>
            <person name="Merchant S.S."/>
            <person name="Podell S."/>
            <person name="Gaasterland T."/>
            <person name="Napoli C."/>
            <person name="Gendler K."/>
            <person name="Manuell A."/>
            <person name="Tai V."/>
            <person name="Vallon O."/>
            <person name="Piganeau G."/>
            <person name="Jancek S."/>
            <person name="Heijde M."/>
            <person name="Jabbari K."/>
            <person name="Bowler C."/>
            <person name="Lohr M."/>
            <person name="Robbens S."/>
            <person name="Werner G."/>
            <person name="Dubchak I."/>
            <person name="Pazour G.J."/>
            <person name="Ren Q."/>
            <person name="Paulsen I."/>
            <person name="Delwiche C."/>
            <person name="Schmutz J."/>
            <person name="Rokhsar D."/>
            <person name="Van de Peer Y."/>
            <person name="Moreau H."/>
            <person name="Grigoriev I.V."/>
        </authorList>
    </citation>
    <scope>NUCLEOTIDE SEQUENCE [LARGE SCALE GENOMIC DNA]</scope>
    <source>
        <strain evidence="8 9">CCE9901</strain>
    </source>
</reference>
<dbReference type="OMA" id="HPMYGKF"/>
<dbReference type="GO" id="GO:0003735">
    <property type="term" value="F:structural constituent of ribosome"/>
    <property type="evidence" value="ECO:0007669"/>
    <property type="project" value="InterPro"/>
</dbReference>
<dbReference type="SUPFAM" id="SSF50249">
    <property type="entry name" value="Nucleic acid-binding proteins"/>
    <property type="match status" value="1"/>
</dbReference>
<dbReference type="InterPro" id="IPR012340">
    <property type="entry name" value="NA-bd_OB-fold"/>
</dbReference>
<dbReference type="KEGG" id="olu:OSTLU_9652"/>
<comment type="function">
    <text evidence="1">One of the primary rRNA binding proteins, it binds specifically to the 5'-end of 16S ribosomal RNA.</text>
</comment>
<dbReference type="STRING" id="436017.A4RYQ8"/>
<keyword evidence="6" id="KW-0687">Ribonucleoprotein</keyword>
<comment type="similarity">
    <text evidence="2">Belongs to the universal ribosomal protein uS17 family.</text>
</comment>
<evidence type="ECO:0000256" key="4">
    <source>
        <dbReference type="ARBA" id="ARBA00022884"/>
    </source>
</evidence>
<dbReference type="HOGENOM" id="CLU_073626_1_1_1"/>
<dbReference type="InterPro" id="IPR000266">
    <property type="entry name" value="Ribosomal_uS17"/>
</dbReference>
<evidence type="ECO:0000256" key="3">
    <source>
        <dbReference type="ARBA" id="ARBA00022730"/>
    </source>
</evidence>
<dbReference type="Proteomes" id="UP000001568">
    <property type="component" value="Chromosome 6"/>
</dbReference>
<dbReference type="Gramene" id="ABO96498">
    <property type="protein sequence ID" value="ABO96498"/>
    <property type="gene ID" value="OSTLU_9652"/>
</dbReference>
<sequence length="90" mass="10789">MKELVGRVASNKMMKTVTVVVERLFRHPRFKRYVRARKKYAAHDEENRCNPGDLVRLRHSRPLSKTKRWVVDEIVRRERQFDREAVNAAV</sequence>
<dbReference type="AlphaFoldDB" id="A4RYQ8"/>
<evidence type="ECO:0000313" key="8">
    <source>
        <dbReference type="EMBL" id="ABO96498.1"/>
    </source>
</evidence>
<gene>
    <name evidence="8" type="primary">PRPS17</name>
    <name evidence="8" type="ORF">OSTLU_9652</name>
</gene>
<dbReference type="GO" id="GO:1990904">
    <property type="term" value="C:ribonucleoprotein complex"/>
    <property type="evidence" value="ECO:0007669"/>
    <property type="project" value="UniProtKB-KW"/>
</dbReference>
<proteinExistence type="inferred from homology"/>
<evidence type="ECO:0000313" key="9">
    <source>
        <dbReference type="Proteomes" id="UP000001568"/>
    </source>
</evidence>
<dbReference type="GO" id="GO:0006412">
    <property type="term" value="P:translation"/>
    <property type="evidence" value="ECO:0007669"/>
    <property type="project" value="InterPro"/>
</dbReference>
<dbReference type="NCBIfam" id="TIGR03635">
    <property type="entry name" value="uS17_bact"/>
    <property type="match status" value="1"/>
</dbReference>
<dbReference type="PANTHER" id="PTHR10744">
    <property type="entry name" value="40S RIBOSOMAL PROTEIN S11 FAMILY MEMBER"/>
    <property type="match status" value="1"/>
</dbReference>
<feature type="non-terminal residue" evidence="8">
    <location>
        <position position="90"/>
    </location>
</feature>
<dbReference type="GeneID" id="5002301"/>
<evidence type="ECO:0000256" key="7">
    <source>
        <dbReference type="ARBA" id="ARBA00035251"/>
    </source>
</evidence>
<dbReference type="GO" id="GO:0005739">
    <property type="term" value="C:mitochondrion"/>
    <property type="evidence" value="ECO:0007669"/>
    <property type="project" value="TreeGrafter"/>
</dbReference>
<dbReference type="Gene3D" id="2.40.50.140">
    <property type="entry name" value="Nucleic acid-binding proteins"/>
    <property type="match status" value="1"/>
</dbReference>
<evidence type="ECO:0000256" key="5">
    <source>
        <dbReference type="ARBA" id="ARBA00022980"/>
    </source>
</evidence>